<sequence length="250" mass="27088">MTGFKDHFSGHAALYADCRPSYPPDLAEALAELSPARELALDCGCGSGQLSVLLAKPFDRVEATDASAAQIAQAVPHSKVTYRVAPAEVSGLAEASCDLVVAAQAAHWFDLPRYWAEVARVLKPGGLAALVGYGLLRIDADLDAVVDNFYTDGVGRFWPPERRLVDGGYQEIDFPFREQTPPPIDMTAQWNRAQFLGYIATWSAVKAAEKQGLDPLPAFAAAIAALWPDESQLRAIRWPLLLRTGYNSTG</sequence>
<organism evidence="5 6">
    <name type="scientific">Skermanella aerolata</name>
    <dbReference type="NCBI Taxonomy" id="393310"/>
    <lineage>
        <taxon>Bacteria</taxon>
        <taxon>Pseudomonadati</taxon>
        <taxon>Pseudomonadota</taxon>
        <taxon>Alphaproteobacteria</taxon>
        <taxon>Rhodospirillales</taxon>
        <taxon>Azospirillaceae</taxon>
        <taxon>Skermanella</taxon>
    </lineage>
</organism>
<dbReference type="RefSeq" id="WP_044431332.1">
    <property type="nucleotide sequence ID" value="NZ_BJYZ01000001.1"/>
</dbReference>
<comment type="caution">
    <text evidence="5">The sequence shown here is derived from an EMBL/GenBank/DDBJ whole genome shotgun (WGS) entry which is preliminary data.</text>
</comment>
<dbReference type="InterPro" id="IPR029063">
    <property type="entry name" value="SAM-dependent_MTases_sf"/>
</dbReference>
<dbReference type="Proteomes" id="UP000321523">
    <property type="component" value="Unassembled WGS sequence"/>
</dbReference>
<evidence type="ECO:0000313" key="6">
    <source>
        <dbReference type="Proteomes" id="UP000321523"/>
    </source>
</evidence>
<evidence type="ECO:0000259" key="4">
    <source>
        <dbReference type="Pfam" id="PF08241"/>
    </source>
</evidence>
<dbReference type="InterPro" id="IPR013216">
    <property type="entry name" value="Methyltransf_11"/>
</dbReference>
<dbReference type="CDD" id="cd02440">
    <property type="entry name" value="AdoMet_MTases"/>
    <property type="match status" value="1"/>
</dbReference>
<dbReference type="GO" id="GO:0008757">
    <property type="term" value="F:S-adenosylmethionine-dependent methyltransferase activity"/>
    <property type="evidence" value="ECO:0007669"/>
    <property type="project" value="InterPro"/>
</dbReference>
<proteinExistence type="inferred from homology"/>
<dbReference type="PANTHER" id="PTHR44942">
    <property type="entry name" value="METHYLTRANSF_11 DOMAIN-CONTAINING PROTEIN"/>
    <property type="match status" value="1"/>
</dbReference>
<dbReference type="EMBL" id="BJYZ01000001">
    <property type="protein sequence ID" value="GEO35915.1"/>
    <property type="molecule type" value="Genomic_DNA"/>
</dbReference>
<feature type="domain" description="Methyltransferase type 11" evidence="4">
    <location>
        <begin position="41"/>
        <end position="129"/>
    </location>
</feature>
<name>A0A512DHJ3_9PROT</name>
<dbReference type="PANTHER" id="PTHR44942:SF4">
    <property type="entry name" value="METHYLTRANSFERASE TYPE 11 DOMAIN-CONTAINING PROTEIN"/>
    <property type="match status" value="1"/>
</dbReference>
<evidence type="ECO:0000256" key="3">
    <source>
        <dbReference type="ARBA" id="ARBA00022679"/>
    </source>
</evidence>
<keyword evidence="6" id="KW-1185">Reference proteome</keyword>
<dbReference type="GO" id="GO:0032259">
    <property type="term" value="P:methylation"/>
    <property type="evidence" value="ECO:0007669"/>
    <property type="project" value="UniProtKB-KW"/>
</dbReference>
<keyword evidence="3 5" id="KW-0808">Transferase</keyword>
<protein>
    <submittedName>
        <fullName evidence="5">SAM-dependent methyltransferase</fullName>
    </submittedName>
</protein>
<comment type="similarity">
    <text evidence="1">Belongs to the methyltransferase superfamily.</text>
</comment>
<reference evidence="5 6" key="1">
    <citation type="submission" date="2019-07" db="EMBL/GenBank/DDBJ databases">
        <title>Whole genome shotgun sequence of Skermanella aerolata NBRC 106429.</title>
        <authorList>
            <person name="Hosoyama A."/>
            <person name="Uohara A."/>
            <person name="Ohji S."/>
            <person name="Ichikawa N."/>
        </authorList>
    </citation>
    <scope>NUCLEOTIDE SEQUENCE [LARGE SCALE GENOMIC DNA]</scope>
    <source>
        <strain evidence="5 6">NBRC 106429</strain>
    </source>
</reference>
<gene>
    <name evidence="5" type="ORF">SAE02_00630</name>
</gene>
<evidence type="ECO:0000313" key="5">
    <source>
        <dbReference type="EMBL" id="GEO35915.1"/>
    </source>
</evidence>
<dbReference type="Pfam" id="PF08241">
    <property type="entry name" value="Methyltransf_11"/>
    <property type="match status" value="1"/>
</dbReference>
<dbReference type="AlphaFoldDB" id="A0A512DHJ3"/>
<accession>A0A512DHJ3</accession>
<dbReference type="Gene3D" id="3.40.50.150">
    <property type="entry name" value="Vaccinia Virus protein VP39"/>
    <property type="match status" value="1"/>
</dbReference>
<dbReference type="InterPro" id="IPR051052">
    <property type="entry name" value="Diverse_substrate_MTase"/>
</dbReference>
<evidence type="ECO:0000256" key="2">
    <source>
        <dbReference type="ARBA" id="ARBA00022603"/>
    </source>
</evidence>
<keyword evidence="2 5" id="KW-0489">Methyltransferase</keyword>
<dbReference type="SUPFAM" id="SSF53335">
    <property type="entry name" value="S-adenosyl-L-methionine-dependent methyltransferases"/>
    <property type="match status" value="1"/>
</dbReference>
<dbReference type="OrthoDB" id="9797252at2"/>
<evidence type="ECO:0000256" key="1">
    <source>
        <dbReference type="ARBA" id="ARBA00008361"/>
    </source>
</evidence>